<gene>
    <name evidence="4" type="primary">LOC106165768</name>
</gene>
<organism evidence="3 4">
    <name type="scientific">Lingula anatina</name>
    <name type="common">Brachiopod</name>
    <name type="synonym">Lingula unguis</name>
    <dbReference type="NCBI Taxonomy" id="7574"/>
    <lineage>
        <taxon>Eukaryota</taxon>
        <taxon>Metazoa</taxon>
        <taxon>Spiralia</taxon>
        <taxon>Lophotrochozoa</taxon>
        <taxon>Brachiopoda</taxon>
        <taxon>Linguliformea</taxon>
        <taxon>Lingulata</taxon>
        <taxon>Lingulida</taxon>
        <taxon>Linguloidea</taxon>
        <taxon>Lingulidae</taxon>
        <taxon>Lingula</taxon>
    </lineage>
</organism>
<dbReference type="KEGG" id="lak:106165768"/>
<keyword evidence="3" id="KW-1185">Reference proteome</keyword>
<accession>A0A1S3IN04</accession>
<dbReference type="AlphaFoldDB" id="A0A1S3IN04"/>
<feature type="region of interest" description="Disordered" evidence="1">
    <location>
        <begin position="24"/>
        <end position="43"/>
    </location>
</feature>
<feature type="chain" id="PRO_5010230067" evidence="2">
    <location>
        <begin position="20"/>
        <end position="416"/>
    </location>
</feature>
<keyword evidence="2" id="KW-0732">Signal</keyword>
<evidence type="ECO:0000313" key="4">
    <source>
        <dbReference type="RefSeq" id="XP_013399577.1"/>
    </source>
</evidence>
<dbReference type="Proteomes" id="UP000085678">
    <property type="component" value="Unplaced"/>
</dbReference>
<reference evidence="4" key="1">
    <citation type="submission" date="2025-08" db="UniProtKB">
        <authorList>
            <consortium name="RefSeq"/>
        </authorList>
    </citation>
    <scope>IDENTIFICATION</scope>
    <source>
        <tissue evidence="4">Gonads</tissue>
    </source>
</reference>
<dbReference type="GeneID" id="106165768"/>
<dbReference type="RefSeq" id="XP_013399577.1">
    <property type="nucleotide sequence ID" value="XM_013544123.1"/>
</dbReference>
<dbReference type="InParanoid" id="A0A1S3IN04"/>
<protein>
    <submittedName>
        <fullName evidence="4">Uncharacterized protein LOC106165768</fullName>
    </submittedName>
</protein>
<name>A0A1S3IN04_LINAN</name>
<proteinExistence type="predicted"/>
<feature type="compositionally biased region" description="Gly residues" evidence="1">
    <location>
        <begin position="24"/>
        <end position="41"/>
    </location>
</feature>
<sequence>MHLTTTIVLVIVGLALTAGGRLGGKGQGGKGGGKGTGGKGSGASKLGGIDKSPQFSIGGNLTLSNVDLMQTLASRGVSWLTFQLREIQFLPKGKVGNYFAFGYYRYADRGGKGSNLASSATLRADVGLTFLDILTRDQRQILWDAVEREAPMDANYMTARNIAIEELYKLKQSKDAKIDENLILNQTATAGYWEGKLGYDQAVAMVAVLNSMTDSQRALLLPVRTGEYAYNETTSSNSHGDLLGPHSGDASHAGNLRDLSAKAMTFATSTMEQARWTELARYANYFGFATFRSYSKIDSGIGQAAGLRSNAFKKFLEICTEEQKRVIYNATLEETKDMKAILEIHDKILAEIWKLKDGDKAREDRIVQWAETLSRHEGVVALSQAKALSKVYWAFDDAQKTQLAALAQVNSRPVIG</sequence>
<evidence type="ECO:0000256" key="1">
    <source>
        <dbReference type="SAM" id="MobiDB-lite"/>
    </source>
</evidence>
<evidence type="ECO:0000256" key="2">
    <source>
        <dbReference type="SAM" id="SignalP"/>
    </source>
</evidence>
<evidence type="ECO:0000313" key="3">
    <source>
        <dbReference type="Proteomes" id="UP000085678"/>
    </source>
</evidence>
<feature type="signal peptide" evidence="2">
    <location>
        <begin position="1"/>
        <end position="19"/>
    </location>
</feature>